<evidence type="ECO:0000313" key="3">
    <source>
        <dbReference type="Proteomes" id="UP000251144"/>
    </source>
</evidence>
<dbReference type="AlphaFoldDB" id="A0A329U2T3"/>
<reference evidence="2 3" key="1">
    <citation type="submission" date="2018-02" db="EMBL/GenBank/DDBJ databases">
        <title>Complete genome sequencing of Faecalibacterium prausnitzii strains isolated from the human gut.</title>
        <authorList>
            <person name="Fitzgerald B.C."/>
            <person name="Shkoporov A.N."/>
            <person name="Ross P.R."/>
            <person name="Hill C."/>
        </authorList>
    </citation>
    <scope>NUCLEOTIDE SEQUENCE [LARGE SCALE GENOMIC DNA]</scope>
    <source>
        <strain evidence="2 3">APC942/32-1</strain>
    </source>
</reference>
<evidence type="ECO:0000313" key="2">
    <source>
        <dbReference type="EMBL" id="RAW55709.1"/>
    </source>
</evidence>
<name>A0A329U2T3_9FIRM</name>
<dbReference type="RefSeq" id="WP_148336303.1">
    <property type="nucleotide sequence ID" value="NZ_PRLB01000001.1"/>
</dbReference>
<protein>
    <recommendedName>
        <fullName evidence="1">DUF4365 domain-containing protein</fullName>
    </recommendedName>
</protein>
<evidence type="ECO:0000259" key="1">
    <source>
        <dbReference type="Pfam" id="PF14280"/>
    </source>
</evidence>
<gene>
    <name evidence="2" type="ORF">C4N26_01575</name>
</gene>
<dbReference type="EMBL" id="PRLB01000001">
    <property type="protein sequence ID" value="RAW55709.1"/>
    <property type="molecule type" value="Genomic_DNA"/>
</dbReference>
<comment type="caution">
    <text evidence="2">The sequence shown here is derived from an EMBL/GenBank/DDBJ whole genome shotgun (WGS) entry which is preliminary data.</text>
</comment>
<dbReference type="Pfam" id="PF14280">
    <property type="entry name" value="DUF4365"/>
    <property type="match status" value="1"/>
</dbReference>
<sequence length="171" mass="19790">MSKLPKDCTARIIGAEARKLVHFRFPSENWEYHEMTGRDNGLDCTVELVENEEWTNKKIEGQIKGTRSPRQLKNGDAFALEMEIKTIRYGLGSSCAFVIFYVDVEEETVYYLPLQDYFISKPELFDKLDNNKSQITVHVPCDNIVCENDFDLQQIAKSIYIDGPSRKLRKV</sequence>
<dbReference type="OrthoDB" id="2084172at2"/>
<proteinExistence type="predicted"/>
<dbReference type="InterPro" id="IPR025375">
    <property type="entry name" value="DUF4365"/>
</dbReference>
<accession>A0A329U2T3</accession>
<feature type="domain" description="DUF4365" evidence="1">
    <location>
        <begin position="17"/>
        <end position="145"/>
    </location>
</feature>
<organism evidence="2 3">
    <name type="scientific">Faecalibacterium prausnitzii</name>
    <dbReference type="NCBI Taxonomy" id="853"/>
    <lineage>
        <taxon>Bacteria</taxon>
        <taxon>Bacillati</taxon>
        <taxon>Bacillota</taxon>
        <taxon>Clostridia</taxon>
        <taxon>Eubacteriales</taxon>
        <taxon>Oscillospiraceae</taxon>
        <taxon>Faecalibacterium</taxon>
    </lineage>
</organism>
<dbReference type="Proteomes" id="UP000251144">
    <property type="component" value="Unassembled WGS sequence"/>
</dbReference>